<keyword evidence="1" id="KW-0175">Coiled coil</keyword>
<dbReference type="VEuPathDB" id="VectorBase:CQUJHB005530"/>
<dbReference type="EnsemblMetazoa" id="CPIJ000163-RA">
    <property type="protein sequence ID" value="CPIJ000163-PA"/>
    <property type="gene ID" value="CPIJ000163"/>
</dbReference>
<feature type="region of interest" description="Disordered" evidence="2">
    <location>
        <begin position="1"/>
        <end position="149"/>
    </location>
</feature>
<organism>
    <name type="scientific">Culex quinquefasciatus</name>
    <name type="common">Southern house mosquito</name>
    <name type="synonym">Culex pungens</name>
    <dbReference type="NCBI Taxonomy" id="7176"/>
    <lineage>
        <taxon>Eukaryota</taxon>
        <taxon>Metazoa</taxon>
        <taxon>Ecdysozoa</taxon>
        <taxon>Arthropoda</taxon>
        <taxon>Hexapoda</taxon>
        <taxon>Insecta</taxon>
        <taxon>Pterygota</taxon>
        <taxon>Neoptera</taxon>
        <taxon>Endopterygota</taxon>
        <taxon>Diptera</taxon>
        <taxon>Nematocera</taxon>
        <taxon>Culicoidea</taxon>
        <taxon>Culicidae</taxon>
        <taxon>Culicinae</taxon>
        <taxon>Culicini</taxon>
        <taxon>Culex</taxon>
        <taxon>Culex</taxon>
    </lineage>
</organism>
<dbReference type="InParanoid" id="B0VZP4"/>
<gene>
    <name evidence="4" type="primary">6031077</name>
    <name evidence="3" type="ORF">CpipJ_CPIJ000163</name>
</gene>
<dbReference type="EMBL" id="DS231815">
    <property type="protein sequence ID" value="EDS35136.1"/>
    <property type="molecule type" value="Genomic_DNA"/>
</dbReference>
<dbReference type="OrthoDB" id="10046062at2759"/>
<reference evidence="4" key="2">
    <citation type="submission" date="2020-05" db="UniProtKB">
        <authorList>
            <consortium name="EnsemblMetazoa"/>
        </authorList>
    </citation>
    <scope>IDENTIFICATION</scope>
    <source>
        <strain evidence="4">JHB</strain>
    </source>
</reference>
<sequence>MQPPPPPTASSPIGARRVKTDLQTSEHVFIQQQQQQHNRSRSSSPMVVGPVRPGHHRNHFATSGTASPRITITSCCSPSPNRIRSHSSGLPAGHSAGTVPKSPSRGSTPTPGMTRSQLPARATRLLTRRLQNNATPTNCGSDSPRSMDSLPRRTAALSAAYKTVTLNQFNNNNNNINGSGFNSMTDSASTVSNSAEDLTLLDKSLRNSMLQDVVHFKKQLVRLRRILQETDTLNPFENNNGQFFTTATATTNGTGNLVEGAATGGGGLGGPSSVDSKQQENTLIKESGVVALALLEDQRQELADLRRQVVYLQFKVFFNCDENQNSIKEIGKNVKGCYEHSKSQLPARATRLLTRRLQNNATPTNCGSDSPRSMDSLPRRTAALSAAYKTVTLNQFNNNNNNNNINGSGFNSMTDSASTVSNSAEDLTLLDKSLRNSMLQDVVHFKKQLVRLRRILQETDTLNPFENNNGQFFTTATATTNGTGNLVEGAATGGGGLGGPSSVDSKQQENTLIKESGVVALALLEDQRQELADLRRQVVYLQGEMTAKDRTIRQQQNLIEKYEAEREKAASASAGATTNGGDAADKQSTIDTISTATQTERLRPLSFGGPEGLASRSEPPSPSHGPAVRNGLRSPATNHHHHHHPHHNGNSSPAATSLALATTTTPASPQRSAAFNLKPKTQISSVYTQLSSIKHSTHNGSSTATNGSTTTTMATMAHHKRSSLGASNGNLCSASSVVSTACNGGSSSPNKTVRTTHIGNVLTSSKLNQNGSNGAAPSSPPPVNGTKLLKTSIRTQSSPRHHPATPKRTSAIKPPSSFGGTFPEASSKSKSAPATPMVERVPVQIVIDAAVDDDKEDTNNNENGHNGGGGDDAGEEGEHVAETELDAIHNKINSLKLANGLTGCNDSSCKKSSLVN</sequence>
<evidence type="ECO:0000313" key="5">
    <source>
        <dbReference type="Proteomes" id="UP000002320"/>
    </source>
</evidence>
<protein>
    <submittedName>
        <fullName evidence="3 4">Uncharacterized protein</fullName>
    </submittedName>
</protein>
<feature type="compositionally biased region" description="Low complexity" evidence="2">
    <location>
        <begin position="117"/>
        <end position="135"/>
    </location>
</feature>
<evidence type="ECO:0000256" key="2">
    <source>
        <dbReference type="SAM" id="MobiDB-lite"/>
    </source>
</evidence>
<name>B0VZP4_CULQU</name>
<dbReference type="VEuPathDB" id="VectorBase:CPIJ000163"/>
<evidence type="ECO:0000256" key="1">
    <source>
        <dbReference type="SAM" id="Coils"/>
    </source>
</evidence>
<feature type="coiled-coil region" evidence="1">
    <location>
        <begin position="524"/>
        <end position="572"/>
    </location>
</feature>
<accession>B0VZP4</accession>
<dbReference type="KEGG" id="cqu:CpipJ_CPIJ000163"/>
<dbReference type="HOGENOM" id="CLU_317903_0_0_1"/>
<feature type="region of interest" description="Disordered" evidence="2">
    <location>
        <begin position="852"/>
        <end position="883"/>
    </location>
</feature>
<dbReference type="AlphaFoldDB" id="B0VZP4"/>
<feature type="region of interest" description="Disordered" evidence="2">
    <location>
        <begin position="594"/>
        <end position="654"/>
    </location>
</feature>
<keyword evidence="5" id="KW-1185">Reference proteome</keyword>
<dbReference type="eggNOG" id="ENOG502RIWZ">
    <property type="taxonomic scope" value="Eukaryota"/>
</dbReference>
<evidence type="ECO:0000313" key="3">
    <source>
        <dbReference type="EMBL" id="EDS35136.1"/>
    </source>
</evidence>
<dbReference type="Proteomes" id="UP000002320">
    <property type="component" value="Unassembled WGS sequence"/>
</dbReference>
<reference evidence="3" key="1">
    <citation type="submission" date="2007-03" db="EMBL/GenBank/DDBJ databases">
        <title>Annotation of Culex pipiens quinquefasciatus.</title>
        <authorList>
            <consortium name="The Broad Institute Genome Sequencing Platform"/>
            <person name="Atkinson P.W."/>
            <person name="Hemingway J."/>
            <person name="Christensen B.M."/>
            <person name="Higgs S."/>
            <person name="Kodira C."/>
            <person name="Hannick L."/>
            <person name="Megy K."/>
            <person name="O'Leary S."/>
            <person name="Pearson M."/>
            <person name="Haas B.J."/>
            <person name="Mauceli E."/>
            <person name="Wortman J.R."/>
            <person name="Lee N.H."/>
            <person name="Guigo R."/>
            <person name="Stanke M."/>
            <person name="Alvarado L."/>
            <person name="Amedeo P."/>
            <person name="Antoine C.H."/>
            <person name="Arensburger P."/>
            <person name="Bidwell S.L."/>
            <person name="Crawford M."/>
            <person name="Camaro F."/>
            <person name="Devon K."/>
            <person name="Engels R."/>
            <person name="Hammond M."/>
            <person name="Howarth C."/>
            <person name="Koehrsen M."/>
            <person name="Lawson D."/>
            <person name="Montgomery P."/>
            <person name="Nene V."/>
            <person name="Nusbaum C."/>
            <person name="Puiu D."/>
            <person name="Romero-Severson J."/>
            <person name="Severson D.W."/>
            <person name="Shumway M."/>
            <person name="Sisk P."/>
            <person name="Stolte C."/>
            <person name="Zeng Q."/>
            <person name="Eisenstadt E."/>
            <person name="Fraser-Liggett C."/>
            <person name="Strausberg R."/>
            <person name="Galagan J."/>
            <person name="Birren B."/>
            <person name="Collins F.H."/>
        </authorList>
    </citation>
    <scope>NUCLEOTIDE SEQUENCE [LARGE SCALE GENOMIC DNA]</scope>
    <source>
        <strain evidence="3">JHB</strain>
    </source>
</reference>
<feature type="compositionally biased region" description="Polar residues" evidence="2">
    <location>
        <begin position="60"/>
        <end position="88"/>
    </location>
</feature>
<feature type="region of interest" description="Disordered" evidence="2">
    <location>
        <begin position="764"/>
        <end position="840"/>
    </location>
</feature>
<feature type="compositionally biased region" description="Basic residues" evidence="2">
    <location>
        <begin position="638"/>
        <end position="647"/>
    </location>
</feature>
<feature type="compositionally biased region" description="Polar residues" evidence="2">
    <location>
        <begin position="136"/>
        <end position="146"/>
    </location>
</feature>
<evidence type="ECO:0000313" key="4">
    <source>
        <dbReference type="EnsemblMetazoa" id="CPIJ000163-PA"/>
    </source>
</evidence>
<feature type="compositionally biased region" description="Polar residues" evidence="2">
    <location>
        <begin position="104"/>
        <end position="116"/>
    </location>
</feature>
<proteinExistence type="predicted"/>